<dbReference type="KEGG" id="acab:QRX50_19045"/>
<keyword evidence="2" id="KW-0479">Metal-binding</keyword>
<dbReference type="Gene3D" id="3.30.70.360">
    <property type="match status" value="1"/>
</dbReference>
<protein>
    <submittedName>
        <fullName evidence="4">M20/M25/M40 family metallo-hydrolase</fullName>
    </submittedName>
</protein>
<dbReference type="Proteomes" id="UP001236014">
    <property type="component" value="Chromosome"/>
</dbReference>
<dbReference type="SUPFAM" id="SSF53187">
    <property type="entry name" value="Zn-dependent exopeptidases"/>
    <property type="match status" value="1"/>
</dbReference>
<dbReference type="AlphaFoldDB" id="A0A9Y2N185"/>
<dbReference type="GO" id="GO:0006508">
    <property type="term" value="P:proteolysis"/>
    <property type="evidence" value="ECO:0007669"/>
    <property type="project" value="UniProtKB-KW"/>
</dbReference>
<dbReference type="Pfam" id="PF01546">
    <property type="entry name" value="Peptidase_M20"/>
    <property type="match status" value="1"/>
</dbReference>
<proteinExistence type="predicted"/>
<evidence type="ECO:0000256" key="2">
    <source>
        <dbReference type="ARBA" id="ARBA00022723"/>
    </source>
</evidence>
<dbReference type="GO" id="GO:0046872">
    <property type="term" value="F:metal ion binding"/>
    <property type="evidence" value="ECO:0007669"/>
    <property type="project" value="UniProtKB-KW"/>
</dbReference>
<evidence type="ECO:0000313" key="5">
    <source>
        <dbReference type="Proteomes" id="UP001236014"/>
    </source>
</evidence>
<evidence type="ECO:0000256" key="3">
    <source>
        <dbReference type="ARBA" id="ARBA00022801"/>
    </source>
</evidence>
<accession>A0A9Y2N185</accession>
<evidence type="ECO:0000256" key="1">
    <source>
        <dbReference type="ARBA" id="ARBA00022670"/>
    </source>
</evidence>
<name>A0A9Y2N185_9PSEU</name>
<reference evidence="4 5" key="1">
    <citation type="submission" date="2023-06" db="EMBL/GenBank/DDBJ databases">
        <authorList>
            <person name="Oyuntsetseg B."/>
            <person name="Kim S.B."/>
        </authorList>
    </citation>
    <scope>NUCLEOTIDE SEQUENCE [LARGE SCALE GENOMIC DNA]</scope>
    <source>
        <strain evidence="4 5">2-15</strain>
    </source>
</reference>
<dbReference type="InterPro" id="IPR051458">
    <property type="entry name" value="Cyt/Met_Dipeptidase"/>
</dbReference>
<sequence>MEIEQVRQHVKAAWADRVLPSLAEFVAIPAVSPAYDAQWRERGHLRRAVEHVRGWIEANAPAGSTVEVVELDGVPPLLFAEIPATPGASGDGTALLYGHLDKQPPSDGWSEGLGPWQPVLRGDRLYGRGAVDDGYAPYAALTAVTAVRAAGGEHCRVVLVLEAGEESGSPGLPDYLSHLADRLGRVSLVTCLDSGGGDFERLWVTRSLRGILQATLTVAVLEEAVHSGIASGVVPSSFRVLRLLLDRLEDPATGRVLLPELNAPIPPERVADAQRLAELRPTSTLHPLSLVPGGRPAADDEAERILNNTWRPTLSVTGAAGLPDVAEAGAVLRASTSLRLSFRLPPTVDAADAAAALERVTTTDVPFGASATITDLMAQDGWCAPEPPGWLSNALESGVFEAPHQFLGLGGGIPFMQLLGRAYPDAAFLVTGAVGAESNMHVPDEWLNIPFARQVTETVAHVLAAHALQR</sequence>
<dbReference type="RefSeq" id="WP_285973287.1">
    <property type="nucleotide sequence ID" value="NZ_CP127294.1"/>
</dbReference>
<keyword evidence="5" id="KW-1185">Reference proteome</keyword>
<dbReference type="PANTHER" id="PTHR43270">
    <property type="entry name" value="BETA-ALA-HIS DIPEPTIDASE"/>
    <property type="match status" value="1"/>
</dbReference>
<dbReference type="Gene3D" id="3.40.630.10">
    <property type="entry name" value="Zn peptidases"/>
    <property type="match status" value="1"/>
</dbReference>
<dbReference type="InterPro" id="IPR002933">
    <property type="entry name" value="Peptidase_M20"/>
</dbReference>
<keyword evidence="3" id="KW-0378">Hydrolase</keyword>
<dbReference type="PANTHER" id="PTHR43270:SF4">
    <property type="entry name" value="CARNOSINE DIPEPTIDASE 2, ISOFORM A"/>
    <property type="match status" value="1"/>
</dbReference>
<keyword evidence="1" id="KW-0645">Protease</keyword>
<organism evidence="4 5">
    <name type="scientific">Amycolatopsis carbonis</name>
    <dbReference type="NCBI Taxonomy" id="715471"/>
    <lineage>
        <taxon>Bacteria</taxon>
        <taxon>Bacillati</taxon>
        <taxon>Actinomycetota</taxon>
        <taxon>Actinomycetes</taxon>
        <taxon>Pseudonocardiales</taxon>
        <taxon>Pseudonocardiaceae</taxon>
        <taxon>Amycolatopsis</taxon>
    </lineage>
</organism>
<gene>
    <name evidence="4" type="ORF">QRX50_19045</name>
</gene>
<dbReference type="GO" id="GO:0008233">
    <property type="term" value="F:peptidase activity"/>
    <property type="evidence" value="ECO:0007669"/>
    <property type="project" value="UniProtKB-KW"/>
</dbReference>
<dbReference type="EMBL" id="CP127294">
    <property type="protein sequence ID" value="WIX82722.1"/>
    <property type="molecule type" value="Genomic_DNA"/>
</dbReference>
<evidence type="ECO:0000313" key="4">
    <source>
        <dbReference type="EMBL" id="WIX82722.1"/>
    </source>
</evidence>